<comment type="caution">
    <text evidence="5">The sequence shown here is derived from an EMBL/GenBank/DDBJ whole genome shotgun (WGS) entry which is preliminary data.</text>
</comment>
<feature type="domain" description="HTH lacI-type" evidence="4">
    <location>
        <begin position="14"/>
        <end position="68"/>
    </location>
</feature>
<dbReference type="InterPro" id="IPR046335">
    <property type="entry name" value="LacI/GalR-like_sensor"/>
</dbReference>
<name>A0A1E5XTA9_9HYPH</name>
<evidence type="ECO:0000313" key="6">
    <source>
        <dbReference type="Proteomes" id="UP000095463"/>
    </source>
</evidence>
<keyword evidence="1" id="KW-0805">Transcription regulation</keyword>
<dbReference type="SMART" id="SM00354">
    <property type="entry name" value="HTH_LACI"/>
    <property type="match status" value="1"/>
</dbReference>
<dbReference type="InterPro" id="IPR000843">
    <property type="entry name" value="HTH_LacI"/>
</dbReference>
<dbReference type="AlphaFoldDB" id="A0A1E5XTA9"/>
<evidence type="ECO:0000256" key="1">
    <source>
        <dbReference type="ARBA" id="ARBA00023015"/>
    </source>
</evidence>
<dbReference type="Pfam" id="PF13377">
    <property type="entry name" value="Peripla_BP_3"/>
    <property type="match status" value="1"/>
</dbReference>
<keyword evidence="6" id="KW-1185">Reference proteome</keyword>
<dbReference type="Gene3D" id="3.40.50.2300">
    <property type="match status" value="2"/>
</dbReference>
<dbReference type="GO" id="GO:0003700">
    <property type="term" value="F:DNA-binding transcription factor activity"/>
    <property type="evidence" value="ECO:0007669"/>
    <property type="project" value="TreeGrafter"/>
</dbReference>
<dbReference type="SUPFAM" id="SSF47413">
    <property type="entry name" value="lambda repressor-like DNA-binding domains"/>
    <property type="match status" value="1"/>
</dbReference>
<dbReference type="Proteomes" id="UP000095463">
    <property type="component" value="Unassembled WGS sequence"/>
</dbReference>
<protein>
    <recommendedName>
        <fullName evidence="4">HTH lacI-type domain-containing protein</fullName>
    </recommendedName>
</protein>
<dbReference type="SUPFAM" id="SSF53822">
    <property type="entry name" value="Periplasmic binding protein-like I"/>
    <property type="match status" value="1"/>
</dbReference>
<evidence type="ECO:0000256" key="3">
    <source>
        <dbReference type="ARBA" id="ARBA00023163"/>
    </source>
</evidence>
<dbReference type="CDD" id="cd01392">
    <property type="entry name" value="HTH_LacI"/>
    <property type="match status" value="1"/>
</dbReference>
<proteinExistence type="predicted"/>
<gene>
    <name evidence="5" type="ORF">VW23_014230</name>
</gene>
<dbReference type="Gene3D" id="1.10.260.40">
    <property type="entry name" value="lambda repressor-like DNA-binding domains"/>
    <property type="match status" value="1"/>
</dbReference>
<keyword evidence="2" id="KW-0238">DNA-binding</keyword>
<dbReference type="GO" id="GO:0000976">
    <property type="term" value="F:transcription cis-regulatory region binding"/>
    <property type="evidence" value="ECO:0007669"/>
    <property type="project" value="TreeGrafter"/>
</dbReference>
<dbReference type="InterPro" id="IPR028082">
    <property type="entry name" value="Peripla_BP_I"/>
</dbReference>
<dbReference type="EMBL" id="LAJE02000118">
    <property type="protein sequence ID" value="OEO31830.1"/>
    <property type="molecule type" value="Genomic_DNA"/>
</dbReference>
<evidence type="ECO:0000259" key="4">
    <source>
        <dbReference type="PROSITE" id="PS50932"/>
    </source>
</evidence>
<dbReference type="PROSITE" id="PS50932">
    <property type="entry name" value="HTH_LACI_2"/>
    <property type="match status" value="1"/>
</dbReference>
<reference evidence="5 6" key="1">
    <citation type="journal article" date="2015" name="Genome Announc.">
        <title>Genome Assemblies of Three Soil-Associated Devosia species: D. insulae, D. limi, and D. soli.</title>
        <authorList>
            <person name="Hassan Y.I."/>
            <person name="Lepp D."/>
            <person name="Zhou T."/>
        </authorList>
    </citation>
    <scope>NUCLEOTIDE SEQUENCE [LARGE SCALE GENOMIC DNA]</scope>
    <source>
        <strain evidence="5 6">DS-56</strain>
    </source>
</reference>
<sequence length="356" mass="38078">MLTVPARTSPASAATSRDVAKAANVSQALVSRAFSGNGRIAPETRDRILKVAAEIGWRPNALAASMVTGDAPLVSVITTRLSFDWRAQVLSHLLKAFEAWHLQPLLFYAESDREVDRLLAETISWRTRGVVVTAGVVPEARAEAILSRGQFLAALNRPGNHPEAFSIATDNPIGGRQAATVLLGEGRGRFLALAGPEDSWASSRRVDGFVDGLGQAGHQPMVWHNATMTTEAGLACADRLLALPPNERPDGVFSTNDAIALGFIDGLRGSGMTIPQDLSIIGFDNLPASSWTPYQLTSFEQPLDAMVLGVLDHIHAHQQPEAAQPPSAPEAHRLGADGVIYCAPRLVLRQTTRGQL</sequence>
<dbReference type="InterPro" id="IPR010982">
    <property type="entry name" value="Lambda_DNA-bd_dom_sf"/>
</dbReference>
<evidence type="ECO:0000313" key="5">
    <source>
        <dbReference type="EMBL" id="OEO31830.1"/>
    </source>
</evidence>
<dbReference type="PANTHER" id="PTHR30146">
    <property type="entry name" value="LACI-RELATED TRANSCRIPTIONAL REPRESSOR"/>
    <property type="match status" value="1"/>
</dbReference>
<accession>A0A1E5XTA9</accession>
<keyword evidence="3" id="KW-0804">Transcription</keyword>
<evidence type="ECO:0000256" key="2">
    <source>
        <dbReference type="ARBA" id="ARBA00023125"/>
    </source>
</evidence>
<dbReference type="PANTHER" id="PTHR30146:SF109">
    <property type="entry name" value="HTH-TYPE TRANSCRIPTIONAL REGULATOR GALS"/>
    <property type="match status" value="1"/>
</dbReference>
<dbReference type="Pfam" id="PF00356">
    <property type="entry name" value="LacI"/>
    <property type="match status" value="1"/>
</dbReference>
<organism evidence="5 6">
    <name type="scientific">Devosia insulae DS-56</name>
    <dbReference type="NCBI Taxonomy" id="1116389"/>
    <lineage>
        <taxon>Bacteria</taxon>
        <taxon>Pseudomonadati</taxon>
        <taxon>Pseudomonadota</taxon>
        <taxon>Alphaproteobacteria</taxon>
        <taxon>Hyphomicrobiales</taxon>
        <taxon>Devosiaceae</taxon>
        <taxon>Devosia</taxon>
    </lineage>
</organism>